<organism evidence="1 2">
    <name type="scientific">Anabaena sphaerica FACHB-251</name>
    <dbReference type="NCBI Taxonomy" id="2692883"/>
    <lineage>
        <taxon>Bacteria</taxon>
        <taxon>Bacillati</taxon>
        <taxon>Cyanobacteriota</taxon>
        <taxon>Cyanophyceae</taxon>
        <taxon>Nostocales</taxon>
        <taxon>Nostocaceae</taxon>
        <taxon>Anabaena</taxon>
    </lineage>
</organism>
<protein>
    <submittedName>
        <fullName evidence="1">Late competence development ComFB family protein</fullName>
    </submittedName>
</protein>
<dbReference type="RefSeq" id="WP_190558869.1">
    <property type="nucleotide sequence ID" value="NZ_JACJQU010000003.1"/>
</dbReference>
<evidence type="ECO:0000313" key="2">
    <source>
        <dbReference type="Proteomes" id="UP000662185"/>
    </source>
</evidence>
<keyword evidence="2" id="KW-1185">Reference proteome</keyword>
<gene>
    <name evidence="1" type="ORF">H6G06_08100</name>
</gene>
<accession>A0A927A090</accession>
<evidence type="ECO:0000313" key="1">
    <source>
        <dbReference type="EMBL" id="MBD2293449.1"/>
    </source>
</evidence>
<comment type="caution">
    <text evidence="1">The sequence shown here is derived from an EMBL/GenBank/DDBJ whole genome shotgun (WGS) entry which is preliminary data.</text>
</comment>
<reference evidence="2" key="1">
    <citation type="journal article" date="2020" name="ISME J.">
        <title>Comparative genomics reveals insights into cyanobacterial evolution and habitat adaptation.</title>
        <authorList>
            <person name="Chen M.Y."/>
            <person name="Teng W.K."/>
            <person name="Zhao L."/>
            <person name="Hu C.X."/>
            <person name="Zhou Y.K."/>
            <person name="Han B.P."/>
            <person name="Song L.R."/>
            <person name="Shu W.S."/>
        </authorList>
    </citation>
    <scope>NUCLEOTIDE SEQUENCE [LARGE SCALE GENOMIC DNA]</scope>
    <source>
        <strain evidence="2">FACHB-251</strain>
    </source>
</reference>
<dbReference type="Pfam" id="PF10719">
    <property type="entry name" value="ComFB"/>
    <property type="match status" value="1"/>
</dbReference>
<sequence length="179" mass="20414">MSNYRSSLNSSINDSKQQALKKHCCNVMEVLVAEEVEKQIQALPVKVSQHIKQPEVVAYALNRLPGLYATSKRGFQRQWHHAKTELSPKITMAVRQGIVAVQRDPLRVNDPLNFQEDQAASAIEALEKLKVLLQCEDLSWEQLPDAVEQKLLNLSRGKTAWNRTVASNQDTFDWNNNRH</sequence>
<dbReference type="InterPro" id="IPR019657">
    <property type="entry name" value="ComFB"/>
</dbReference>
<dbReference type="AlphaFoldDB" id="A0A927A090"/>
<proteinExistence type="predicted"/>
<name>A0A927A090_9NOST</name>
<dbReference type="EMBL" id="JACJQU010000003">
    <property type="protein sequence ID" value="MBD2293449.1"/>
    <property type="molecule type" value="Genomic_DNA"/>
</dbReference>
<dbReference type="Proteomes" id="UP000662185">
    <property type="component" value="Unassembled WGS sequence"/>
</dbReference>